<dbReference type="AlphaFoldDB" id="A0A4Y2CHB9"/>
<name>A0A4Y2CHB9_ARAVE</name>
<comment type="caution">
    <text evidence="1">The sequence shown here is derived from an EMBL/GenBank/DDBJ whole genome shotgun (WGS) entry which is preliminary data.</text>
</comment>
<dbReference type="OrthoDB" id="6772302at2759"/>
<sequence length="257" mass="30175">MPVMPKIMILEPLGEDEDKEPERERLSAIRKQMVYYSKNKLDVAFEEMLTILNMTKENYISAIRSSLKKPQVFLKRKSTEVNINGYNKDILHLFESNMDLQFVLEEYGIASYIIRYVSKVDSGLSKILRDAASDAKKGYKSIREKFRSIANVFLNSNFMPAQEAAYHLLSLPLSKCSRKVIYINTSPREERARMLKTNADLRCLNEDSTEVYMKDLFEKYSTRPETLVGWKTYDWHNLFLNMYQLEEKCNLMRTILI</sequence>
<dbReference type="PANTHER" id="PTHR47642:SF5">
    <property type="entry name" value="ATP-DEPENDENT DNA HELICASE"/>
    <property type="match status" value="1"/>
</dbReference>
<reference evidence="1 2" key="1">
    <citation type="journal article" date="2019" name="Sci. Rep.">
        <title>Orb-weaving spider Araneus ventricosus genome elucidates the spidroin gene catalogue.</title>
        <authorList>
            <person name="Kono N."/>
            <person name="Nakamura H."/>
            <person name="Ohtoshi R."/>
            <person name="Moran D.A.P."/>
            <person name="Shinohara A."/>
            <person name="Yoshida Y."/>
            <person name="Fujiwara M."/>
            <person name="Mori M."/>
            <person name="Tomita M."/>
            <person name="Arakawa K."/>
        </authorList>
    </citation>
    <scope>NUCLEOTIDE SEQUENCE [LARGE SCALE GENOMIC DNA]</scope>
</reference>
<gene>
    <name evidence="1" type="ORF">AVEN_32463_1</name>
</gene>
<organism evidence="1 2">
    <name type="scientific">Araneus ventricosus</name>
    <name type="common">Orbweaver spider</name>
    <name type="synonym">Epeira ventricosa</name>
    <dbReference type="NCBI Taxonomy" id="182803"/>
    <lineage>
        <taxon>Eukaryota</taxon>
        <taxon>Metazoa</taxon>
        <taxon>Ecdysozoa</taxon>
        <taxon>Arthropoda</taxon>
        <taxon>Chelicerata</taxon>
        <taxon>Arachnida</taxon>
        <taxon>Araneae</taxon>
        <taxon>Araneomorphae</taxon>
        <taxon>Entelegynae</taxon>
        <taxon>Araneoidea</taxon>
        <taxon>Araneidae</taxon>
        <taxon>Araneus</taxon>
    </lineage>
</organism>
<accession>A0A4Y2CHB9</accession>
<protein>
    <submittedName>
        <fullName evidence="1">Uncharacterized protein</fullName>
    </submittedName>
</protein>
<dbReference type="EMBL" id="BGPR01162956">
    <property type="protein sequence ID" value="GBM02705.1"/>
    <property type="molecule type" value="Genomic_DNA"/>
</dbReference>
<dbReference type="InterPro" id="IPR051055">
    <property type="entry name" value="PIF1_helicase"/>
</dbReference>
<evidence type="ECO:0000313" key="2">
    <source>
        <dbReference type="Proteomes" id="UP000499080"/>
    </source>
</evidence>
<evidence type="ECO:0000313" key="1">
    <source>
        <dbReference type="EMBL" id="GBM02705.1"/>
    </source>
</evidence>
<proteinExistence type="predicted"/>
<dbReference type="Proteomes" id="UP000499080">
    <property type="component" value="Unassembled WGS sequence"/>
</dbReference>
<dbReference type="PANTHER" id="PTHR47642">
    <property type="entry name" value="ATP-DEPENDENT DNA HELICASE"/>
    <property type="match status" value="1"/>
</dbReference>
<keyword evidence="2" id="KW-1185">Reference proteome</keyword>